<organism evidence="4 5">
    <name type="scientific">Haliangium ochraceum (strain DSM 14365 / JCM 11303 / SMP-2)</name>
    <dbReference type="NCBI Taxonomy" id="502025"/>
    <lineage>
        <taxon>Bacteria</taxon>
        <taxon>Pseudomonadati</taxon>
        <taxon>Myxococcota</taxon>
        <taxon>Polyangia</taxon>
        <taxon>Haliangiales</taxon>
        <taxon>Kofleriaceae</taxon>
        <taxon>Haliangium</taxon>
    </lineage>
</organism>
<dbReference type="CDD" id="cd12164">
    <property type="entry name" value="GDH_like_2"/>
    <property type="match status" value="1"/>
</dbReference>
<evidence type="ECO:0000256" key="1">
    <source>
        <dbReference type="ARBA" id="ARBA00023002"/>
    </source>
</evidence>
<keyword evidence="2" id="KW-0520">NAD</keyword>
<dbReference type="STRING" id="502025.Hoch_3783"/>
<dbReference type="AlphaFoldDB" id="D0LYD3"/>
<dbReference type="Gene3D" id="3.40.50.720">
    <property type="entry name" value="NAD(P)-binding Rossmann-like Domain"/>
    <property type="match status" value="2"/>
</dbReference>
<dbReference type="EMBL" id="CP001804">
    <property type="protein sequence ID" value="ACY16283.1"/>
    <property type="molecule type" value="Genomic_DNA"/>
</dbReference>
<dbReference type="InterPro" id="IPR006140">
    <property type="entry name" value="D-isomer_DH_NAD-bd"/>
</dbReference>
<evidence type="ECO:0000313" key="5">
    <source>
        <dbReference type="Proteomes" id="UP000001880"/>
    </source>
</evidence>
<dbReference type="Proteomes" id="UP000001880">
    <property type="component" value="Chromosome"/>
</dbReference>
<dbReference type="PANTHER" id="PTHR43333">
    <property type="entry name" value="2-HACID_DH_C DOMAIN-CONTAINING PROTEIN"/>
    <property type="match status" value="1"/>
</dbReference>
<dbReference type="GO" id="GO:0016491">
    <property type="term" value="F:oxidoreductase activity"/>
    <property type="evidence" value="ECO:0007669"/>
    <property type="project" value="UniProtKB-KW"/>
</dbReference>
<dbReference type="GO" id="GO:0051287">
    <property type="term" value="F:NAD binding"/>
    <property type="evidence" value="ECO:0007669"/>
    <property type="project" value="InterPro"/>
</dbReference>
<evidence type="ECO:0000313" key="4">
    <source>
        <dbReference type="EMBL" id="ACY16283.1"/>
    </source>
</evidence>
<name>D0LYD3_HALO1</name>
<keyword evidence="5" id="KW-1185">Reference proteome</keyword>
<dbReference type="KEGG" id="hoh:Hoch_3783"/>
<protein>
    <submittedName>
        <fullName evidence="4">D-isomer specific 2-hydroxyacid dehydrogenase NAD-binding protein</fullName>
    </submittedName>
</protein>
<dbReference type="Pfam" id="PF02826">
    <property type="entry name" value="2-Hacid_dh_C"/>
    <property type="match status" value="1"/>
</dbReference>
<dbReference type="OrthoDB" id="9793626at2"/>
<dbReference type="eggNOG" id="COG0111">
    <property type="taxonomic scope" value="Bacteria"/>
</dbReference>
<dbReference type="PANTHER" id="PTHR43333:SF1">
    <property type="entry name" value="D-ISOMER SPECIFIC 2-HYDROXYACID DEHYDROGENASE NAD-BINDING DOMAIN-CONTAINING PROTEIN"/>
    <property type="match status" value="1"/>
</dbReference>
<sequence>MDVLLLPPRDDERWHDALTVHLARTRPGVRVRRADEVLAAPAGVELALVWTAPPPLLAALPDLRCVMALGAGIDGLLPLVPEGVTLTRLVDASLAASMREYVLFHVLRYHRAMDAYEADGARQHWQPRPYPPASARTVGVLGLGELGRSVASALAGLGFRVLGLRRGAAEGRDGDAGAEGGALAGVRCLSGEAGEAEILAESEILVCLLPLTDETRDYFDAQRVARMRPGAQLINVARGAHVVDEVLLAALDAGHLSAATLDVFRQEPLPPEHPFWRHPKVTVTPHVASLTNLDAVAAQLADNVCRYAEGRPLLHVVDRARGY</sequence>
<dbReference type="InterPro" id="IPR036291">
    <property type="entry name" value="NAD(P)-bd_dom_sf"/>
</dbReference>
<feature type="domain" description="D-isomer specific 2-hydroxyacid dehydrogenase NAD-binding" evidence="3">
    <location>
        <begin position="105"/>
        <end position="288"/>
    </location>
</feature>
<evidence type="ECO:0000259" key="3">
    <source>
        <dbReference type="Pfam" id="PF02826"/>
    </source>
</evidence>
<keyword evidence="1" id="KW-0560">Oxidoreductase</keyword>
<gene>
    <name evidence="4" type="ordered locus">Hoch_3783</name>
</gene>
<dbReference type="SUPFAM" id="SSF51735">
    <property type="entry name" value="NAD(P)-binding Rossmann-fold domains"/>
    <property type="match status" value="1"/>
</dbReference>
<evidence type="ECO:0000256" key="2">
    <source>
        <dbReference type="ARBA" id="ARBA00023027"/>
    </source>
</evidence>
<dbReference type="RefSeq" id="WP_012828882.1">
    <property type="nucleotide sequence ID" value="NC_013440.1"/>
</dbReference>
<dbReference type="HOGENOM" id="CLU_019796_1_0_7"/>
<accession>D0LYD3</accession>
<reference evidence="4 5" key="1">
    <citation type="journal article" date="2010" name="Stand. Genomic Sci.">
        <title>Complete genome sequence of Haliangium ochraceum type strain (SMP-2).</title>
        <authorList>
            <consortium name="US DOE Joint Genome Institute (JGI-PGF)"/>
            <person name="Ivanova N."/>
            <person name="Daum C."/>
            <person name="Lang E."/>
            <person name="Abt B."/>
            <person name="Kopitz M."/>
            <person name="Saunders E."/>
            <person name="Lapidus A."/>
            <person name="Lucas S."/>
            <person name="Glavina Del Rio T."/>
            <person name="Nolan M."/>
            <person name="Tice H."/>
            <person name="Copeland A."/>
            <person name="Cheng J.F."/>
            <person name="Chen F."/>
            <person name="Bruce D."/>
            <person name="Goodwin L."/>
            <person name="Pitluck S."/>
            <person name="Mavromatis K."/>
            <person name="Pati A."/>
            <person name="Mikhailova N."/>
            <person name="Chen A."/>
            <person name="Palaniappan K."/>
            <person name="Land M."/>
            <person name="Hauser L."/>
            <person name="Chang Y.J."/>
            <person name="Jeffries C.D."/>
            <person name="Detter J.C."/>
            <person name="Brettin T."/>
            <person name="Rohde M."/>
            <person name="Goker M."/>
            <person name="Bristow J."/>
            <person name="Markowitz V."/>
            <person name="Eisen J.A."/>
            <person name="Hugenholtz P."/>
            <person name="Kyrpides N.C."/>
            <person name="Klenk H.P."/>
        </authorList>
    </citation>
    <scope>NUCLEOTIDE SEQUENCE [LARGE SCALE GENOMIC DNA]</scope>
    <source>
        <strain evidence="5">DSM 14365 / CIP 107738 / JCM 11303 / AJ 13395 / SMP-2</strain>
    </source>
</reference>
<proteinExistence type="predicted"/>